<gene>
    <name evidence="8" type="ORF">CP975_30425</name>
</gene>
<keyword evidence="5" id="KW-0472">Membrane</keyword>
<dbReference type="AlphaFoldDB" id="A0A5J6HR50"/>
<protein>
    <submittedName>
        <fullName evidence="8">RDD family protein</fullName>
    </submittedName>
</protein>
<dbReference type="Pfam" id="PF06271">
    <property type="entry name" value="RDD"/>
    <property type="match status" value="1"/>
</dbReference>
<dbReference type="InterPro" id="IPR051791">
    <property type="entry name" value="Pra-immunoreactive"/>
</dbReference>
<dbReference type="GO" id="GO:0005886">
    <property type="term" value="C:plasma membrane"/>
    <property type="evidence" value="ECO:0007669"/>
    <property type="project" value="UniProtKB-SubCell"/>
</dbReference>
<evidence type="ECO:0000313" key="9">
    <source>
        <dbReference type="Proteomes" id="UP000326553"/>
    </source>
</evidence>
<keyword evidence="4" id="KW-1133">Transmembrane helix</keyword>
<dbReference type="Proteomes" id="UP000326553">
    <property type="component" value="Chromosome"/>
</dbReference>
<evidence type="ECO:0000256" key="3">
    <source>
        <dbReference type="ARBA" id="ARBA00022692"/>
    </source>
</evidence>
<evidence type="ECO:0000256" key="5">
    <source>
        <dbReference type="ARBA" id="ARBA00023136"/>
    </source>
</evidence>
<evidence type="ECO:0000313" key="8">
    <source>
        <dbReference type="EMBL" id="QEV21284.1"/>
    </source>
</evidence>
<evidence type="ECO:0000259" key="7">
    <source>
        <dbReference type="Pfam" id="PF06271"/>
    </source>
</evidence>
<name>A0A5J6HR50_STRAD</name>
<dbReference type="PANTHER" id="PTHR36115">
    <property type="entry name" value="PROLINE-RICH ANTIGEN HOMOLOG-RELATED"/>
    <property type="match status" value="1"/>
</dbReference>
<keyword evidence="9" id="KW-1185">Reference proteome</keyword>
<evidence type="ECO:0000256" key="4">
    <source>
        <dbReference type="ARBA" id="ARBA00022989"/>
    </source>
</evidence>
<evidence type="ECO:0000256" key="2">
    <source>
        <dbReference type="ARBA" id="ARBA00022475"/>
    </source>
</evidence>
<accession>A0A5J6HR50</accession>
<keyword evidence="2" id="KW-1003">Cell membrane</keyword>
<feature type="domain" description="RDD" evidence="7">
    <location>
        <begin position="100"/>
        <end position="226"/>
    </location>
</feature>
<reference evidence="8 9" key="1">
    <citation type="submission" date="2017-09" db="EMBL/GenBank/DDBJ databases">
        <authorList>
            <person name="Lee N."/>
            <person name="Cho B.-K."/>
        </authorList>
    </citation>
    <scope>NUCLEOTIDE SEQUENCE [LARGE SCALE GENOMIC DNA]</scope>
    <source>
        <strain evidence="8 9">ATCC 12461</strain>
    </source>
</reference>
<feature type="region of interest" description="Disordered" evidence="6">
    <location>
        <begin position="57"/>
        <end position="83"/>
    </location>
</feature>
<dbReference type="KEGG" id="salw:CP975_30425"/>
<proteinExistence type="predicted"/>
<dbReference type="EMBL" id="CP023695">
    <property type="protein sequence ID" value="QEV21284.1"/>
    <property type="molecule type" value="Genomic_DNA"/>
</dbReference>
<keyword evidence="3" id="KW-0812">Transmembrane</keyword>
<dbReference type="PANTHER" id="PTHR36115:SF6">
    <property type="entry name" value="PROLINE-RICH ANTIGEN HOMOLOG"/>
    <property type="match status" value="1"/>
</dbReference>
<sequence>MMRMSIDIAGCADYTPFHFNAPWLAGSNCYRSHTKGFTVSALGFHMDRAPSTRRIASPRVARPPHQWASTAESARAPRLAGRSKMSRNPGFNAPYPALQYASWGSRLKARISDSVFSITASPVSTLVLTIIAHNASHSTTRLIGWLGLVGNIVGIFKMTHEIGKTGQTRGRRMAHIRVIDADTFQPIGFSRSFLRLMAQIVDGCSTIGPFRPLWNSRRQTYADLISRSIVVVAW</sequence>
<organism evidence="8 9">
    <name type="scientific">Streptomyces alboniger</name>
    <dbReference type="NCBI Taxonomy" id="132473"/>
    <lineage>
        <taxon>Bacteria</taxon>
        <taxon>Bacillati</taxon>
        <taxon>Actinomycetota</taxon>
        <taxon>Actinomycetes</taxon>
        <taxon>Kitasatosporales</taxon>
        <taxon>Streptomycetaceae</taxon>
        <taxon>Streptomyces</taxon>
        <taxon>Streptomyces aurantiacus group</taxon>
    </lineage>
</organism>
<comment type="subcellular location">
    <subcellularLocation>
        <location evidence="1">Cell membrane</location>
        <topology evidence="1">Multi-pass membrane protein</topology>
    </subcellularLocation>
</comment>
<dbReference type="InterPro" id="IPR010432">
    <property type="entry name" value="RDD"/>
</dbReference>
<evidence type="ECO:0000256" key="6">
    <source>
        <dbReference type="SAM" id="MobiDB-lite"/>
    </source>
</evidence>
<evidence type="ECO:0000256" key="1">
    <source>
        <dbReference type="ARBA" id="ARBA00004651"/>
    </source>
</evidence>